<dbReference type="GO" id="GO:0055085">
    <property type="term" value="P:transmembrane transport"/>
    <property type="evidence" value="ECO:0007669"/>
    <property type="project" value="TreeGrafter"/>
</dbReference>
<feature type="transmembrane region" description="Helical" evidence="6">
    <location>
        <begin position="202"/>
        <end position="219"/>
    </location>
</feature>
<dbReference type="EMBL" id="NGJZ01000001">
    <property type="protein sequence ID" value="RSU08693.1"/>
    <property type="molecule type" value="Genomic_DNA"/>
</dbReference>
<comment type="similarity">
    <text evidence="2">Belongs to the autoinducer-2 exporter (AI-2E) (TC 2.A.86) family.</text>
</comment>
<keyword evidence="3 6" id="KW-0812">Transmembrane</keyword>
<evidence type="ECO:0008006" key="9">
    <source>
        <dbReference type="Google" id="ProtNLM"/>
    </source>
</evidence>
<name>A0A430AL02_9ENTE</name>
<feature type="transmembrane region" description="Helical" evidence="6">
    <location>
        <begin position="64"/>
        <end position="86"/>
    </location>
</feature>
<dbReference type="PANTHER" id="PTHR21716">
    <property type="entry name" value="TRANSMEMBRANE PROTEIN"/>
    <property type="match status" value="1"/>
</dbReference>
<dbReference type="OrthoDB" id="9772136at2"/>
<dbReference type="Pfam" id="PF01594">
    <property type="entry name" value="AI-2E_transport"/>
    <property type="match status" value="1"/>
</dbReference>
<dbReference type="GO" id="GO:0016020">
    <property type="term" value="C:membrane"/>
    <property type="evidence" value="ECO:0007669"/>
    <property type="project" value="UniProtKB-SubCell"/>
</dbReference>
<accession>A0A430AL02</accession>
<evidence type="ECO:0000313" key="8">
    <source>
        <dbReference type="Proteomes" id="UP000288669"/>
    </source>
</evidence>
<evidence type="ECO:0000256" key="4">
    <source>
        <dbReference type="ARBA" id="ARBA00022989"/>
    </source>
</evidence>
<feature type="transmembrane region" description="Helical" evidence="6">
    <location>
        <begin position="293"/>
        <end position="326"/>
    </location>
</feature>
<feature type="transmembrane region" description="Helical" evidence="6">
    <location>
        <begin position="140"/>
        <end position="159"/>
    </location>
</feature>
<dbReference type="PANTHER" id="PTHR21716:SF62">
    <property type="entry name" value="TRANSPORT PROTEIN YDBI-RELATED"/>
    <property type="match status" value="1"/>
</dbReference>
<evidence type="ECO:0000256" key="1">
    <source>
        <dbReference type="ARBA" id="ARBA00004141"/>
    </source>
</evidence>
<organism evidence="7 8">
    <name type="scientific">Vagococcus entomophilus</name>
    <dbReference type="NCBI Taxonomy" id="1160095"/>
    <lineage>
        <taxon>Bacteria</taxon>
        <taxon>Bacillati</taxon>
        <taxon>Bacillota</taxon>
        <taxon>Bacilli</taxon>
        <taxon>Lactobacillales</taxon>
        <taxon>Enterococcaceae</taxon>
        <taxon>Vagococcus</taxon>
    </lineage>
</organism>
<evidence type="ECO:0000256" key="5">
    <source>
        <dbReference type="ARBA" id="ARBA00023136"/>
    </source>
</evidence>
<evidence type="ECO:0000256" key="6">
    <source>
        <dbReference type="SAM" id="Phobius"/>
    </source>
</evidence>
<feature type="transmembrane region" description="Helical" evidence="6">
    <location>
        <begin position="225"/>
        <end position="249"/>
    </location>
</feature>
<keyword evidence="4 6" id="KW-1133">Transmembrane helix</keyword>
<keyword evidence="5 6" id="KW-0472">Membrane</keyword>
<dbReference type="InterPro" id="IPR002549">
    <property type="entry name" value="AI-2E-like"/>
</dbReference>
<dbReference type="AlphaFoldDB" id="A0A430AL02"/>
<feature type="transmembrane region" description="Helical" evidence="6">
    <location>
        <begin position="33"/>
        <end position="52"/>
    </location>
</feature>
<evidence type="ECO:0000256" key="2">
    <source>
        <dbReference type="ARBA" id="ARBA00009773"/>
    </source>
</evidence>
<evidence type="ECO:0000313" key="7">
    <source>
        <dbReference type="EMBL" id="RSU08693.1"/>
    </source>
</evidence>
<dbReference type="Proteomes" id="UP000288669">
    <property type="component" value="Unassembled WGS sequence"/>
</dbReference>
<evidence type="ECO:0000256" key="3">
    <source>
        <dbReference type="ARBA" id="ARBA00022692"/>
    </source>
</evidence>
<keyword evidence="8" id="KW-1185">Reference proteome</keyword>
<feature type="transmembrane region" description="Helical" evidence="6">
    <location>
        <begin position="9"/>
        <end position="27"/>
    </location>
</feature>
<comment type="subcellular location">
    <subcellularLocation>
        <location evidence="1">Membrane</location>
        <topology evidence="1">Multi-pass membrane protein</topology>
    </subcellularLocation>
</comment>
<gene>
    <name evidence="7" type="ORF">CBF30_05560</name>
</gene>
<reference evidence="7 8" key="1">
    <citation type="submission" date="2017-05" db="EMBL/GenBank/DDBJ databases">
        <title>Vagococcus spp. assemblies.</title>
        <authorList>
            <person name="Gulvik C.A."/>
        </authorList>
    </citation>
    <scope>NUCLEOTIDE SEQUENCE [LARGE SCALE GENOMIC DNA]</scope>
    <source>
        <strain evidence="7 8">DSM 24756</strain>
    </source>
</reference>
<comment type="caution">
    <text evidence="7">The sequence shown here is derived from an EMBL/GenBank/DDBJ whole genome shotgun (WGS) entry which is preliminary data.</text>
</comment>
<proteinExistence type="inferred from homology"/>
<protein>
    <recommendedName>
        <fullName evidence="9">AI-2E family transporter</fullName>
    </recommendedName>
</protein>
<sequence length="348" mass="39434">MVDNALKKINVRRFIVFGCILLFLFCFKEYLSLFLLTSIFSYLAITLGSWVHQKTHLPEKLITFFLYVIALFLLYLVGSNFLPLFFDQVKELANYLYKTVPNLKFSPDINRYLDEFIRTSDFTTHIQKGISLSLNYLTNIGSSIMTGGLAIFLSFIYSFTRNETKKFGDEIVASRYGVIFSDIHFFFKKFVLILGRVMETQLIICTINTFLMTIVLSILGFPNLIVLTSIIFILGLIPVAGVLVSLVPISLIGFSIGGIKMVVAVLILIACIHFFESYILQPKLMSKRANLPVFYTFVTLIVSEQLLGAWGLIVGIPIVLFILNILGAHVDPTENKEILDPTIKEEQE</sequence>
<feature type="transmembrane region" description="Helical" evidence="6">
    <location>
        <begin position="261"/>
        <end position="281"/>
    </location>
</feature>